<dbReference type="InterPro" id="IPR001387">
    <property type="entry name" value="Cro/C1-type_HTH"/>
</dbReference>
<dbReference type="SMART" id="SM00530">
    <property type="entry name" value="HTH_XRE"/>
    <property type="match status" value="1"/>
</dbReference>
<dbReference type="Gene3D" id="2.60.120.10">
    <property type="entry name" value="Jelly Rolls"/>
    <property type="match status" value="1"/>
</dbReference>
<dbReference type="InterPro" id="IPR013096">
    <property type="entry name" value="Cupin_2"/>
</dbReference>
<dbReference type="InterPro" id="IPR050807">
    <property type="entry name" value="TransReg_Diox_bact_type"/>
</dbReference>
<gene>
    <name evidence="3" type="ORF">QO002_005449</name>
</gene>
<dbReference type="Gene3D" id="1.10.260.40">
    <property type="entry name" value="lambda repressor-like DNA-binding domains"/>
    <property type="match status" value="1"/>
</dbReference>
<dbReference type="Pfam" id="PF07883">
    <property type="entry name" value="Cupin_2"/>
    <property type="match status" value="1"/>
</dbReference>
<keyword evidence="4" id="KW-1185">Reference proteome</keyword>
<dbReference type="RefSeq" id="WP_307235654.1">
    <property type="nucleotide sequence ID" value="NZ_JAUSVF010000003.1"/>
</dbReference>
<dbReference type="CDD" id="cd00093">
    <property type="entry name" value="HTH_XRE"/>
    <property type="match status" value="1"/>
</dbReference>
<evidence type="ECO:0000313" key="4">
    <source>
        <dbReference type="Proteomes" id="UP001230207"/>
    </source>
</evidence>
<evidence type="ECO:0000259" key="2">
    <source>
        <dbReference type="PROSITE" id="PS50943"/>
    </source>
</evidence>
<dbReference type="InterPro" id="IPR011051">
    <property type="entry name" value="RmlC_Cupin_sf"/>
</dbReference>
<reference evidence="3 4" key="1">
    <citation type="submission" date="2023-07" db="EMBL/GenBank/DDBJ databases">
        <title>Genomic Encyclopedia of Type Strains, Phase IV (KMG-IV): sequencing the most valuable type-strain genomes for metagenomic binning, comparative biology and taxonomic classification.</title>
        <authorList>
            <person name="Goeker M."/>
        </authorList>
    </citation>
    <scope>NUCLEOTIDE SEQUENCE [LARGE SCALE GENOMIC DNA]</scope>
    <source>
        <strain evidence="3 4">DSM 1112</strain>
    </source>
</reference>
<dbReference type="EMBL" id="JAUSVF010000003">
    <property type="protein sequence ID" value="MDQ0323243.1"/>
    <property type="molecule type" value="Genomic_DNA"/>
</dbReference>
<organism evidence="3 4">
    <name type="scientific">Pararhizobium capsulatum DSM 1112</name>
    <dbReference type="NCBI Taxonomy" id="1121113"/>
    <lineage>
        <taxon>Bacteria</taxon>
        <taxon>Pseudomonadati</taxon>
        <taxon>Pseudomonadota</taxon>
        <taxon>Alphaproteobacteria</taxon>
        <taxon>Hyphomicrobiales</taxon>
        <taxon>Rhizobiaceae</taxon>
        <taxon>Rhizobium/Agrobacterium group</taxon>
        <taxon>Pararhizobium</taxon>
    </lineage>
</organism>
<evidence type="ECO:0000256" key="1">
    <source>
        <dbReference type="ARBA" id="ARBA00023125"/>
    </source>
</evidence>
<dbReference type="InterPro" id="IPR014710">
    <property type="entry name" value="RmlC-like_jellyroll"/>
</dbReference>
<proteinExistence type="predicted"/>
<dbReference type="PANTHER" id="PTHR46797">
    <property type="entry name" value="HTH-TYPE TRANSCRIPTIONAL REGULATOR"/>
    <property type="match status" value="1"/>
</dbReference>
<keyword evidence="1" id="KW-0238">DNA-binding</keyword>
<comment type="caution">
    <text evidence="3">The sequence shown here is derived from an EMBL/GenBank/DDBJ whole genome shotgun (WGS) entry which is preliminary data.</text>
</comment>
<dbReference type="SUPFAM" id="SSF47413">
    <property type="entry name" value="lambda repressor-like DNA-binding domains"/>
    <property type="match status" value="1"/>
</dbReference>
<dbReference type="PANTHER" id="PTHR46797:SF2">
    <property type="entry name" value="TRANSCRIPTIONAL REGULATOR"/>
    <property type="match status" value="1"/>
</dbReference>
<dbReference type="SUPFAM" id="SSF51182">
    <property type="entry name" value="RmlC-like cupins"/>
    <property type="match status" value="1"/>
</dbReference>
<dbReference type="Proteomes" id="UP001230207">
    <property type="component" value="Unassembled WGS sequence"/>
</dbReference>
<accession>A0ABU0BZ58</accession>
<dbReference type="InterPro" id="IPR010982">
    <property type="entry name" value="Lambda_DNA-bd_dom_sf"/>
</dbReference>
<evidence type="ECO:0000313" key="3">
    <source>
        <dbReference type="EMBL" id="MDQ0323243.1"/>
    </source>
</evidence>
<protein>
    <submittedName>
        <fullName evidence="3">Transcriptional regulator with XRE-family HTH domain</fullName>
    </submittedName>
</protein>
<dbReference type="Pfam" id="PF01381">
    <property type="entry name" value="HTH_3"/>
    <property type="match status" value="1"/>
</dbReference>
<dbReference type="PROSITE" id="PS50943">
    <property type="entry name" value="HTH_CROC1"/>
    <property type="match status" value="1"/>
</dbReference>
<sequence length="194" mass="21353">MEESSAKRDELQVGARLKHARLLEGIRIRELAERVGCAESMISKIENGKVAPSLAMLQRLVEALNRDLSSFFGADINSPGLVQKAGERPISTTDAIRGGEGVSYERLVPFAAGNLLEGNIHRIEPGAEKIDQITHQGETVGYVIDGELELTIENSTYKLASGDSFFFKNHLTNRYHNTGTVLARVLWVNTPQVH</sequence>
<dbReference type="CDD" id="cd02209">
    <property type="entry name" value="cupin_XRE_C"/>
    <property type="match status" value="1"/>
</dbReference>
<name>A0ABU0BZ58_9HYPH</name>
<feature type="domain" description="HTH cro/C1-type" evidence="2">
    <location>
        <begin position="17"/>
        <end position="71"/>
    </location>
</feature>